<dbReference type="NCBIfam" id="TIGR01167">
    <property type="entry name" value="LPXTG_anchor"/>
    <property type="match status" value="1"/>
</dbReference>
<evidence type="ECO:0008006" key="7">
    <source>
        <dbReference type="Google" id="ProtNLM"/>
    </source>
</evidence>
<feature type="transmembrane region" description="Helical" evidence="1">
    <location>
        <begin position="304"/>
        <end position="322"/>
    </location>
</feature>
<dbReference type="EMBL" id="PSWU01000014">
    <property type="protein sequence ID" value="PPI13480.1"/>
    <property type="molecule type" value="Genomic_DNA"/>
</dbReference>
<evidence type="ECO:0000313" key="6">
    <source>
        <dbReference type="Proteomes" id="UP000237966"/>
    </source>
</evidence>
<protein>
    <recommendedName>
        <fullName evidence="7">Gram-positive cocci surface proteins LPxTG domain-containing protein</fullName>
    </recommendedName>
</protein>
<keyword evidence="1" id="KW-0472">Membrane</keyword>
<dbReference type="RefSeq" id="WP_027692054.1">
    <property type="nucleotide sequence ID" value="NZ_CP010848.1"/>
</dbReference>
<gene>
    <name evidence="4" type="ORF">C5C51_10140</name>
    <name evidence="3" type="ORF">VT73_01975</name>
</gene>
<dbReference type="KEGG" id="rtx:TI83_10335"/>
<dbReference type="KEGG" id="rtc:APU90_06730"/>
<proteinExistence type="predicted"/>
<evidence type="ECO:0000256" key="1">
    <source>
        <dbReference type="SAM" id="Phobius"/>
    </source>
</evidence>
<reference evidence="4 6" key="2">
    <citation type="submission" date="2018-02" db="EMBL/GenBank/DDBJ databases">
        <title>Bacteriophage NCPPB3778 and a type I-E CRISPR drive the evolution of the US Biological Select Agent, Rathayibacter toxicus.</title>
        <authorList>
            <person name="Davis E.W.II."/>
            <person name="Tabima J.F."/>
            <person name="Weisberg A.J."/>
            <person name="Lopes L.D."/>
            <person name="Wiseman M.S."/>
            <person name="Wiseman M.S."/>
            <person name="Pupko T."/>
            <person name="Belcher M.S."/>
            <person name="Sechler A.J."/>
            <person name="Tancos M.A."/>
            <person name="Schroeder B.K."/>
            <person name="Murray T.D."/>
            <person name="Luster D.G."/>
            <person name="Schneider W.L."/>
            <person name="Rogers E."/>
            <person name="Andreote F.D."/>
            <person name="Grunwald N.J."/>
            <person name="Putnam M.L."/>
            <person name="Chang J.H."/>
        </authorList>
    </citation>
    <scope>NUCLEOTIDE SEQUENCE [LARGE SCALE GENOMIC DNA]</scope>
    <source>
        <strain evidence="4 6">FH99</strain>
    </source>
</reference>
<feature type="signal peptide" evidence="2">
    <location>
        <begin position="1"/>
        <end position="31"/>
    </location>
</feature>
<dbReference type="STRING" id="145458.APU90_06730"/>
<evidence type="ECO:0000313" key="4">
    <source>
        <dbReference type="EMBL" id="PPI13480.1"/>
    </source>
</evidence>
<dbReference type="AlphaFoldDB" id="A0A0C5BBD2"/>
<keyword evidence="5" id="KW-1185">Reference proteome</keyword>
<keyword evidence="2" id="KW-0732">Signal</keyword>
<comment type="caution">
    <text evidence="3">The sequence shown here is derived from an EMBL/GenBank/DDBJ whole genome shotgun (WGS) entry which is preliminary data.</text>
</comment>
<feature type="chain" id="PRO_5035988998" description="Gram-positive cocci surface proteins LPxTG domain-containing protein" evidence="2">
    <location>
        <begin position="32"/>
        <end position="328"/>
    </location>
</feature>
<evidence type="ECO:0000256" key="2">
    <source>
        <dbReference type="SAM" id="SignalP"/>
    </source>
</evidence>
<evidence type="ECO:0000313" key="5">
    <source>
        <dbReference type="Proteomes" id="UP000052979"/>
    </source>
</evidence>
<keyword evidence="1" id="KW-1133">Transmembrane helix</keyword>
<dbReference type="PATRIC" id="fig|145458.7.peg.2349"/>
<dbReference type="GeneID" id="93666286"/>
<dbReference type="OrthoDB" id="9987373at2"/>
<keyword evidence="1" id="KW-0812">Transmembrane</keyword>
<evidence type="ECO:0000313" key="3">
    <source>
        <dbReference type="EMBL" id="KKM46798.1"/>
    </source>
</evidence>
<sequence>MTRLSPRPLARGIIAAAALSLALAGAAPAYAATGSEQQRVEEILAHNGGGLTIKAGPEYAGYDVVVSSPAPRSASTDATDELTRKVSLDAGGTGHVVNLPGPVKLYFSSPSGTRIAQADTPDASATIVRGAEVTYLVSPVAHTSSLEGSEPTPVAPQLADYKPYILPFTNATVSPSRYERGKAFDLTFSNVYGHNEGDLDGLATSVIIYSDATTIGTHDVTNSTVTQTIAAEYTKDPHTVALMDKYGRILAVATLDGGASPANDKAPATTPATPVVETAAKTTTTEAQPSGAELASTGVEAGPIALLAGILLTVGIGGLVLARRRATV</sequence>
<accession>A0A0C5BBD2</accession>
<dbReference type="EMBL" id="LBFI01000012">
    <property type="protein sequence ID" value="KKM46798.1"/>
    <property type="molecule type" value="Genomic_DNA"/>
</dbReference>
<reference evidence="3 5" key="1">
    <citation type="submission" date="2015-04" db="EMBL/GenBank/DDBJ databases">
        <title>Draft genome sequence of Rathayibacter toxicus strain FH-142 (AKA 70134 or CS 32), a Western Australian isolate.</title>
        <authorList>
            <consortium name="Consortium for Microbial Forensics and Genomics (microFORGE)"/>
            <person name="Knight B.M."/>
            <person name="Roberts D.P."/>
            <person name="Lin D."/>
            <person name="Hari K."/>
            <person name="Fletcher J."/>
            <person name="Melcher U."/>
            <person name="Blagden T."/>
            <person name="Luster D.G."/>
            <person name="Sechler A.J."/>
            <person name="Schneider W.L."/>
            <person name="Winegar R.A."/>
        </authorList>
    </citation>
    <scope>NUCLEOTIDE SEQUENCE [LARGE SCALE GENOMIC DNA]</scope>
    <source>
        <strain evidence="3 5">FH142</strain>
    </source>
</reference>
<dbReference type="Proteomes" id="UP000052979">
    <property type="component" value="Unassembled WGS sequence"/>
</dbReference>
<name>A0A0C5BBD2_9MICO</name>
<dbReference type="Proteomes" id="UP000237966">
    <property type="component" value="Unassembled WGS sequence"/>
</dbReference>
<organism evidence="3 5">
    <name type="scientific">Rathayibacter toxicus</name>
    <dbReference type="NCBI Taxonomy" id="145458"/>
    <lineage>
        <taxon>Bacteria</taxon>
        <taxon>Bacillati</taxon>
        <taxon>Actinomycetota</taxon>
        <taxon>Actinomycetes</taxon>
        <taxon>Micrococcales</taxon>
        <taxon>Microbacteriaceae</taxon>
        <taxon>Rathayibacter</taxon>
    </lineage>
</organism>